<protein>
    <submittedName>
        <fullName evidence="1">Uncharacterized protein</fullName>
    </submittedName>
</protein>
<accession>A0A1T4Q0N9</accession>
<evidence type="ECO:0000313" key="2">
    <source>
        <dbReference type="Proteomes" id="UP000190065"/>
    </source>
</evidence>
<evidence type="ECO:0000313" key="1">
    <source>
        <dbReference type="EMBL" id="SJZ97146.1"/>
    </source>
</evidence>
<dbReference type="EMBL" id="FUXK01000018">
    <property type="protein sequence ID" value="SJZ97146.1"/>
    <property type="molecule type" value="Genomic_DNA"/>
</dbReference>
<dbReference type="AlphaFoldDB" id="A0A1T4Q0N9"/>
<reference evidence="1 2" key="1">
    <citation type="submission" date="2017-02" db="EMBL/GenBank/DDBJ databases">
        <authorList>
            <person name="Peterson S.W."/>
        </authorList>
    </citation>
    <scope>NUCLEOTIDE SEQUENCE [LARGE SCALE GENOMIC DNA]</scope>
    <source>
        <strain evidence="1 2">ATCC 43324</strain>
    </source>
</reference>
<gene>
    <name evidence="1" type="ORF">SAMN02745202_01644</name>
</gene>
<dbReference type="Proteomes" id="UP000190065">
    <property type="component" value="Unassembled WGS sequence"/>
</dbReference>
<name>A0A1T4Q0N9_9BACT</name>
<organism evidence="1 2">
    <name type="scientific">Segatella oulorum</name>
    <dbReference type="NCBI Taxonomy" id="28136"/>
    <lineage>
        <taxon>Bacteria</taxon>
        <taxon>Pseudomonadati</taxon>
        <taxon>Bacteroidota</taxon>
        <taxon>Bacteroidia</taxon>
        <taxon>Bacteroidales</taxon>
        <taxon>Prevotellaceae</taxon>
        <taxon>Segatella</taxon>
    </lineage>
</organism>
<sequence length="60" mass="7203">MQRIAKFFACYDAADMSLLTYSRRQSYNKVLKLTNNWKENVHFIARPKQNLPQRVFHSAR</sequence>
<proteinExistence type="predicted"/>